<keyword evidence="5" id="KW-1185">Reference proteome</keyword>
<reference evidence="4 5" key="1">
    <citation type="submission" date="2019-11" db="EMBL/GenBank/DDBJ databases">
        <title>Whole genome sequence of Oryza granulata.</title>
        <authorList>
            <person name="Li W."/>
        </authorList>
    </citation>
    <scope>NUCLEOTIDE SEQUENCE [LARGE SCALE GENOMIC DNA]</scope>
    <source>
        <strain evidence="5">cv. Menghai</strain>
        <tissue evidence="4">Leaf</tissue>
    </source>
</reference>
<sequence>MWHNVSSRQFPDKAIDLIDEACSTVRLQIDSQSWVNTTRMQTNNENTSVNGVKEAIVGPDHVAQVVSRWTGIPVTTLDQEEKEKLIHLADRLHERVVGQDEAVKLVAQAVLRSRAGLEQHSQHSSFLFLGSTGVGKTELAKALDEQLFDSEKMLIRFDMSEFVGSGSVPLSVILFDEVEKVDPLVFNVFLQLLDDGMLTDGKGRTVDFKNTMIIMTSNLGAEHLTEGVTGERTMEAAWDLVMKQVQKYFRPELLNRLSEIVIFEPLSHDKLKEVVKIQMKSVVASVADKGVSLLASDDALGVILSESYNPMYVARPIRRWLQKNVMTKLSDMLITGEARKGSTVFIDATDDKNGLNFLVLEKKLNETT</sequence>
<evidence type="ECO:0000313" key="4">
    <source>
        <dbReference type="EMBL" id="KAF0904544.1"/>
    </source>
</evidence>
<dbReference type="GO" id="GO:0034605">
    <property type="term" value="P:cellular response to heat"/>
    <property type="evidence" value="ECO:0007669"/>
    <property type="project" value="TreeGrafter"/>
</dbReference>
<proteinExistence type="predicted"/>
<evidence type="ECO:0000256" key="2">
    <source>
        <dbReference type="ARBA" id="ARBA00022840"/>
    </source>
</evidence>
<dbReference type="GO" id="GO:0016887">
    <property type="term" value="F:ATP hydrolysis activity"/>
    <property type="evidence" value="ECO:0007669"/>
    <property type="project" value="InterPro"/>
</dbReference>
<dbReference type="Pfam" id="PF17871">
    <property type="entry name" value="AAA_lid_9"/>
    <property type="match status" value="1"/>
</dbReference>
<dbReference type="Pfam" id="PF07724">
    <property type="entry name" value="AAA_2"/>
    <property type="match status" value="2"/>
</dbReference>
<keyword evidence="1" id="KW-0547">Nucleotide-binding</keyword>
<dbReference type="GO" id="GO:0005524">
    <property type="term" value="F:ATP binding"/>
    <property type="evidence" value="ECO:0007669"/>
    <property type="project" value="UniProtKB-KW"/>
</dbReference>
<dbReference type="InterPro" id="IPR041546">
    <property type="entry name" value="ClpA/ClpB_AAA_lid"/>
</dbReference>
<organism evidence="4 5">
    <name type="scientific">Oryza meyeriana var. granulata</name>
    <dbReference type="NCBI Taxonomy" id="110450"/>
    <lineage>
        <taxon>Eukaryota</taxon>
        <taxon>Viridiplantae</taxon>
        <taxon>Streptophyta</taxon>
        <taxon>Embryophyta</taxon>
        <taxon>Tracheophyta</taxon>
        <taxon>Spermatophyta</taxon>
        <taxon>Magnoliopsida</taxon>
        <taxon>Liliopsida</taxon>
        <taxon>Poales</taxon>
        <taxon>Poaceae</taxon>
        <taxon>BOP clade</taxon>
        <taxon>Oryzoideae</taxon>
        <taxon>Oryzeae</taxon>
        <taxon>Oryzinae</taxon>
        <taxon>Oryza</taxon>
        <taxon>Oryza meyeriana</taxon>
    </lineage>
</organism>
<dbReference type="PANTHER" id="PTHR11638:SF174">
    <property type="entry name" value="AAA+ ATPASE DOMAIN-CONTAINING PROTEIN"/>
    <property type="match status" value="1"/>
</dbReference>
<dbReference type="InterPro" id="IPR019489">
    <property type="entry name" value="Clp_ATPase_C"/>
</dbReference>
<dbReference type="SMART" id="SM01086">
    <property type="entry name" value="ClpB_D2-small"/>
    <property type="match status" value="1"/>
</dbReference>
<dbReference type="InterPro" id="IPR050130">
    <property type="entry name" value="ClpA_ClpB"/>
</dbReference>
<dbReference type="Proteomes" id="UP000479710">
    <property type="component" value="Unassembled WGS sequence"/>
</dbReference>
<keyword evidence="2" id="KW-0067">ATP-binding</keyword>
<dbReference type="EMBL" id="SPHZ02000008">
    <property type="protein sequence ID" value="KAF0904544.1"/>
    <property type="molecule type" value="Genomic_DNA"/>
</dbReference>
<dbReference type="Gene3D" id="3.40.50.300">
    <property type="entry name" value="P-loop containing nucleotide triphosphate hydrolases"/>
    <property type="match status" value="3"/>
</dbReference>
<dbReference type="Gene3D" id="1.10.8.60">
    <property type="match status" value="1"/>
</dbReference>
<evidence type="ECO:0000259" key="3">
    <source>
        <dbReference type="SMART" id="SM01086"/>
    </source>
</evidence>
<dbReference type="GO" id="GO:0005737">
    <property type="term" value="C:cytoplasm"/>
    <property type="evidence" value="ECO:0007669"/>
    <property type="project" value="TreeGrafter"/>
</dbReference>
<accession>A0A6G1CX86</accession>
<dbReference type="OrthoDB" id="47330at2759"/>
<protein>
    <recommendedName>
        <fullName evidence="3">Clp ATPase C-terminal domain-containing protein</fullName>
    </recommendedName>
</protein>
<dbReference type="PANTHER" id="PTHR11638">
    <property type="entry name" value="ATP-DEPENDENT CLP PROTEASE"/>
    <property type="match status" value="1"/>
</dbReference>
<dbReference type="InterPro" id="IPR027417">
    <property type="entry name" value="P-loop_NTPase"/>
</dbReference>
<feature type="domain" description="Clp ATPase C-terminal" evidence="3">
    <location>
        <begin position="266"/>
        <end position="357"/>
    </location>
</feature>
<dbReference type="AlphaFoldDB" id="A0A6G1CX86"/>
<evidence type="ECO:0000256" key="1">
    <source>
        <dbReference type="ARBA" id="ARBA00022741"/>
    </source>
</evidence>
<evidence type="ECO:0000313" key="5">
    <source>
        <dbReference type="Proteomes" id="UP000479710"/>
    </source>
</evidence>
<dbReference type="Pfam" id="PF10431">
    <property type="entry name" value="ClpB_D2-small"/>
    <property type="match status" value="1"/>
</dbReference>
<dbReference type="CDD" id="cd19499">
    <property type="entry name" value="RecA-like_ClpB_Hsp104-like"/>
    <property type="match status" value="1"/>
</dbReference>
<name>A0A6G1CX86_9ORYZ</name>
<dbReference type="SUPFAM" id="SSF52540">
    <property type="entry name" value="P-loop containing nucleoside triphosphate hydrolases"/>
    <property type="match status" value="1"/>
</dbReference>
<dbReference type="InterPro" id="IPR003959">
    <property type="entry name" value="ATPase_AAA_core"/>
</dbReference>
<gene>
    <name evidence="4" type="ORF">E2562_035439</name>
</gene>
<comment type="caution">
    <text evidence="4">The sequence shown here is derived from an EMBL/GenBank/DDBJ whole genome shotgun (WGS) entry which is preliminary data.</text>
</comment>